<dbReference type="SUPFAM" id="SSF88697">
    <property type="entry name" value="PUA domain-like"/>
    <property type="match status" value="1"/>
</dbReference>
<feature type="binding site" evidence="8">
    <location>
        <position position="49"/>
    </location>
    <ligand>
        <name>substrate</name>
    </ligand>
</feature>
<feature type="binding site" evidence="8">
    <location>
        <begin position="168"/>
        <end position="169"/>
    </location>
    <ligand>
        <name>ATP</name>
        <dbReference type="ChEBI" id="CHEBI:30616"/>
    </ligand>
</feature>
<evidence type="ECO:0000256" key="4">
    <source>
        <dbReference type="ARBA" id="ARBA00022679"/>
    </source>
</evidence>
<evidence type="ECO:0000259" key="9">
    <source>
        <dbReference type="SMART" id="SM00359"/>
    </source>
</evidence>
<evidence type="ECO:0000256" key="2">
    <source>
        <dbReference type="ARBA" id="ARBA00022605"/>
    </source>
</evidence>
<dbReference type="InterPro" id="IPR002478">
    <property type="entry name" value="PUA"/>
</dbReference>
<dbReference type="PRINTS" id="PR00474">
    <property type="entry name" value="GLU5KINASE"/>
</dbReference>
<feature type="domain" description="PUA" evidence="9">
    <location>
        <begin position="276"/>
        <end position="354"/>
    </location>
</feature>
<dbReference type="Pfam" id="PF01472">
    <property type="entry name" value="PUA"/>
    <property type="match status" value="1"/>
</dbReference>
<dbReference type="InterPro" id="IPR019797">
    <property type="entry name" value="Glutamate_5-kinase_CS"/>
</dbReference>
<dbReference type="GO" id="GO:0003723">
    <property type="term" value="F:RNA binding"/>
    <property type="evidence" value="ECO:0007669"/>
    <property type="project" value="InterPro"/>
</dbReference>
<dbReference type="InterPro" id="IPR036393">
    <property type="entry name" value="AceGlu_kinase-like_sf"/>
</dbReference>
<evidence type="ECO:0000256" key="1">
    <source>
        <dbReference type="ARBA" id="ARBA00022490"/>
    </source>
</evidence>
<dbReference type="InterPro" id="IPR001048">
    <property type="entry name" value="Asp/Glu/Uridylate_kinase"/>
</dbReference>
<reference evidence="12" key="2">
    <citation type="submission" date="2015-01" db="EMBL/GenBank/DDBJ databases">
        <title>Comparative genome analysis of Bacillus coagulans HM-08, Clostridium butyricum HM-68, Bacillus subtilis HM-66 and Bacillus paralicheniformis BL-09.</title>
        <authorList>
            <person name="Zhang H."/>
        </authorList>
    </citation>
    <scope>NUCLEOTIDE SEQUENCE [LARGE SCALE GENOMIC DNA]</scope>
    <source>
        <strain evidence="12">HM-08</strain>
    </source>
</reference>
<dbReference type="Proteomes" id="UP000032024">
    <property type="component" value="Chromosome"/>
</dbReference>
<evidence type="ECO:0000313" key="10">
    <source>
        <dbReference type="EMBL" id="AJO22950.1"/>
    </source>
</evidence>
<dbReference type="PROSITE" id="PS00902">
    <property type="entry name" value="GLUTAMATE_5_KINASE"/>
    <property type="match status" value="1"/>
</dbReference>
<dbReference type="CDD" id="cd04242">
    <property type="entry name" value="AAK_G5K_ProB"/>
    <property type="match status" value="1"/>
</dbReference>
<keyword evidence="2 8" id="KW-0028">Amino-acid biosynthesis</keyword>
<dbReference type="Pfam" id="PF00696">
    <property type="entry name" value="AA_kinase"/>
    <property type="match status" value="1"/>
</dbReference>
<evidence type="ECO:0000256" key="8">
    <source>
        <dbReference type="HAMAP-Rule" id="MF_00456"/>
    </source>
</evidence>
<comment type="similarity">
    <text evidence="8">Belongs to the glutamate 5-kinase family.</text>
</comment>
<dbReference type="UniPathway" id="UPA00098">
    <property type="reaction ID" value="UER00359"/>
</dbReference>
<dbReference type="CDD" id="cd21157">
    <property type="entry name" value="PUA_G5K"/>
    <property type="match status" value="1"/>
</dbReference>
<dbReference type="PANTHER" id="PTHR43654:SF1">
    <property type="entry name" value="ISOPENTENYL PHOSPHATE KINASE"/>
    <property type="match status" value="1"/>
</dbReference>
<keyword evidence="3 8" id="KW-0641">Proline biosynthesis</keyword>
<comment type="pathway">
    <text evidence="8">Amino-acid biosynthesis; L-proline biosynthesis; L-glutamate 5-semialdehyde from L-glutamate: step 1/2.</text>
</comment>
<organism evidence="11 13">
    <name type="scientific">Heyndrickxia coagulans</name>
    <name type="common">Weizmannia coagulans</name>
    <dbReference type="NCBI Taxonomy" id="1398"/>
    <lineage>
        <taxon>Bacteria</taxon>
        <taxon>Bacillati</taxon>
        <taxon>Bacillota</taxon>
        <taxon>Bacilli</taxon>
        <taxon>Bacillales</taxon>
        <taxon>Bacillaceae</taxon>
        <taxon>Heyndrickxia</taxon>
    </lineage>
</organism>
<dbReference type="InterPro" id="IPR005715">
    <property type="entry name" value="Glu_5kinase/COase_Synthase"/>
</dbReference>
<dbReference type="PIRSF" id="PIRSF000729">
    <property type="entry name" value="GK"/>
    <property type="match status" value="1"/>
</dbReference>
<dbReference type="InterPro" id="IPR041739">
    <property type="entry name" value="G5K_ProB"/>
</dbReference>
<keyword evidence="5 8" id="KW-0547">Nucleotide-binding</keyword>
<dbReference type="EMBL" id="CP010525">
    <property type="protein sequence ID" value="AJO22950.1"/>
    <property type="molecule type" value="Genomic_DNA"/>
</dbReference>
<dbReference type="GO" id="GO:0055129">
    <property type="term" value="P:L-proline biosynthetic process"/>
    <property type="evidence" value="ECO:0007669"/>
    <property type="project" value="UniProtKB-UniRule"/>
</dbReference>
<dbReference type="Gene3D" id="3.40.1160.10">
    <property type="entry name" value="Acetylglutamate kinase-like"/>
    <property type="match status" value="1"/>
</dbReference>
<proteinExistence type="inferred from homology"/>
<dbReference type="PROSITE" id="PS50890">
    <property type="entry name" value="PUA"/>
    <property type="match status" value="1"/>
</dbReference>
<comment type="catalytic activity">
    <reaction evidence="8">
        <text>L-glutamate + ATP = L-glutamyl 5-phosphate + ADP</text>
        <dbReference type="Rhea" id="RHEA:14877"/>
        <dbReference type="ChEBI" id="CHEBI:29985"/>
        <dbReference type="ChEBI" id="CHEBI:30616"/>
        <dbReference type="ChEBI" id="CHEBI:58274"/>
        <dbReference type="ChEBI" id="CHEBI:456216"/>
        <dbReference type="EC" id="2.7.2.11"/>
    </reaction>
</comment>
<comment type="function">
    <text evidence="8">Catalyzes the transfer of a phosphate group to glutamate to form L-glutamate 5-phosphate.</text>
</comment>
<feature type="binding site" evidence="8">
    <location>
        <position position="9"/>
    </location>
    <ligand>
        <name>ATP</name>
        <dbReference type="ChEBI" id="CHEBI:30616"/>
    </ligand>
</feature>
<gene>
    <name evidence="8" type="primary">proB</name>
    <name evidence="11" type="ORF">HMPREF3213_02305</name>
    <name evidence="10" type="ORF">SB48_HM08orf03405</name>
</gene>
<evidence type="ECO:0000313" key="13">
    <source>
        <dbReference type="Proteomes" id="UP000070376"/>
    </source>
</evidence>
<dbReference type="GO" id="GO:0005524">
    <property type="term" value="F:ATP binding"/>
    <property type="evidence" value="ECO:0007669"/>
    <property type="project" value="UniProtKB-KW"/>
</dbReference>
<feature type="binding site" evidence="8">
    <location>
        <position position="148"/>
    </location>
    <ligand>
        <name>substrate</name>
    </ligand>
</feature>
<sequence length="364" mass="38827">MEKNRVVVKIGSSSLTNDAGEIDEQKFADHIGALVALHKAGHEVVVVSSGAVACGFRLLGYPARPVTLKGKQAAAAIGQSVLIQRYREALGAYGLIPAQILLTRKDFSTKDRYHNAYSTITELLRRGVIPVINENDSVSVSELTFGDNDMLSALVSGLVHAGCLIILTDVNGLYSTNPKYDRCAQRIDFIDHITPEMMKMAGGAGSKAGTGGMLSKLKAANTAVSLGVRVFIGKGKGCDKLVRILEGKGDGTYIGAARPAVKSRKQWIALFSESAGKIYIDRGAEQALLQKGSSLLPAGIKKISGTFQKGDVVDVYGAKGLLGKGEVLYGAEELLRVLMRPSGRAAEEVIHRDHWVPLNRKGLG</sequence>
<dbReference type="GO" id="GO:0005829">
    <property type="term" value="C:cytosol"/>
    <property type="evidence" value="ECO:0007669"/>
    <property type="project" value="TreeGrafter"/>
</dbReference>
<name>A0A0C5CBS8_HEYCO</name>
<dbReference type="InterPro" id="IPR011529">
    <property type="entry name" value="Glu_5kinase"/>
</dbReference>
<dbReference type="SMART" id="SM00359">
    <property type="entry name" value="PUA"/>
    <property type="match status" value="1"/>
</dbReference>
<keyword evidence="6 8" id="KW-0418">Kinase</keyword>
<comment type="subcellular location">
    <subcellularLocation>
        <location evidence="8">Cytoplasm</location>
    </subcellularLocation>
</comment>
<dbReference type="InterPro" id="IPR015947">
    <property type="entry name" value="PUA-like_sf"/>
</dbReference>
<dbReference type="PANTHER" id="PTHR43654">
    <property type="entry name" value="GLUTAMATE 5-KINASE"/>
    <property type="match status" value="1"/>
</dbReference>
<dbReference type="InterPro" id="IPR036974">
    <property type="entry name" value="PUA_sf"/>
</dbReference>
<accession>A0A0C5CBS8</accession>
<evidence type="ECO:0000256" key="6">
    <source>
        <dbReference type="ARBA" id="ARBA00022777"/>
    </source>
</evidence>
<keyword evidence="7 8" id="KW-0067">ATP-binding</keyword>
<dbReference type="HAMAP" id="MF_00456">
    <property type="entry name" value="ProB"/>
    <property type="match status" value="1"/>
</dbReference>
<evidence type="ECO:0000256" key="3">
    <source>
        <dbReference type="ARBA" id="ARBA00022650"/>
    </source>
</evidence>
<dbReference type="RefSeq" id="WP_035184806.1">
    <property type="nucleotide sequence ID" value="NZ_CP010525.1"/>
</dbReference>
<dbReference type="Gene3D" id="2.30.130.10">
    <property type="entry name" value="PUA domain"/>
    <property type="match status" value="1"/>
</dbReference>
<evidence type="ECO:0000256" key="5">
    <source>
        <dbReference type="ARBA" id="ARBA00022741"/>
    </source>
</evidence>
<dbReference type="GO" id="GO:0004349">
    <property type="term" value="F:glutamate 5-kinase activity"/>
    <property type="evidence" value="ECO:0007669"/>
    <property type="project" value="UniProtKB-UniRule"/>
</dbReference>
<dbReference type="SUPFAM" id="SSF53633">
    <property type="entry name" value="Carbamate kinase-like"/>
    <property type="match status" value="1"/>
</dbReference>
<keyword evidence="4 8" id="KW-0808">Transferase</keyword>
<dbReference type="EMBL" id="LRPN01000091">
    <property type="protein sequence ID" value="KWZ80505.1"/>
    <property type="molecule type" value="Genomic_DNA"/>
</dbReference>
<evidence type="ECO:0000256" key="7">
    <source>
        <dbReference type="ARBA" id="ARBA00022840"/>
    </source>
</evidence>
<reference evidence="10" key="1">
    <citation type="submission" date="2015-01" db="EMBL/GenBank/DDBJ databases">
        <title>Comparative genome analysis of Bacillus coagulans HM-08, Clostridium butyricum HM-68, Bacillus subtilis HM-66 and Bacillus licheniformis BL-09.</title>
        <authorList>
            <person name="Zhang H."/>
        </authorList>
    </citation>
    <scope>NUCLEOTIDE SEQUENCE [LARGE SCALE GENOMIC DNA]</scope>
    <source>
        <strain evidence="10">HM-08</strain>
    </source>
</reference>
<dbReference type="EC" id="2.7.2.11" evidence="8"/>
<feature type="binding site" evidence="8">
    <location>
        <position position="136"/>
    </location>
    <ligand>
        <name>substrate</name>
    </ligand>
</feature>
<evidence type="ECO:0000313" key="12">
    <source>
        <dbReference type="Proteomes" id="UP000032024"/>
    </source>
</evidence>
<reference evidence="11" key="4">
    <citation type="submission" date="2016-01" db="EMBL/GenBank/DDBJ databases">
        <authorList>
            <person name="Oliw E.H."/>
        </authorList>
    </citation>
    <scope>NUCLEOTIDE SEQUENCE [LARGE SCALE GENOMIC DNA]</scope>
    <source>
        <strain evidence="11">GED7749B</strain>
    </source>
</reference>
<dbReference type="Proteomes" id="UP000070376">
    <property type="component" value="Unassembled WGS sequence"/>
</dbReference>
<reference evidence="13" key="3">
    <citation type="submission" date="2016-01" db="EMBL/GenBank/DDBJ databases">
        <authorList>
            <person name="Mitreva M."/>
            <person name="Pepin K.H."/>
            <person name="Mihindukulasuriya K.A."/>
            <person name="Fulton R."/>
            <person name="Fronick C."/>
            <person name="O'Laughlin M."/>
            <person name="Miner T."/>
            <person name="Herter B."/>
            <person name="Rosa B.A."/>
            <person name="Cordes M."/>
            <person name="Tomlinson C."/>
            <person name="Wollam A."/>
            <person name="Palsikar V.B."/>
            <person name="Mardis E.R."/>
            <person name="Wilson R.K."/>
        </authorList>
    </citation>
    <scope>NUCLEOTIDE SEQUENCE [LARGE SCALE GENOMIC DNA]</scope>
    <source>
        <strain evidence="13">GED7749B</strain>
    </source>
</reference>
<dbReference type="PATRIC" id="fig|1398.18.peg.2150"/>
<keyword evidence="1 8" id="KW-0963">Cytoplasm</keyword>
<dbReference type="NCBIfam" id="TIGR01027">
    <property type="entry name" value="proB"/>
    <property type="match status" value="1"/>
</dbReference>
<dbReference type="FunFam" id="3.40.1160.10:FF:000018">
    <property type="entry name" value="Glutamate 5-kinase"/>
    <property type="match status" value="1"/>
</dbReference>
<dbReference type="STRING" id="1398.AB434_3137"/>
<dbReference type="AlphaFoldDB" id="A0A0C5CBS8"/>
<dbReference type="InterPro" id="IPR001057">
    <property type="entry name" value="Glu/AcGlu_kinase"/>
</dbReference>
<feature type="binding site" evidence="8">
    <location>
        <begin position="210"/>
        <end position="216"/>
    </location>
    <ligand>
        <name>ATP</name>
        <dbReference type="ChEBI" id="CHEBI:30616"/>
    </ligand>
</feature>
<protein>
    <recommendedName>
        <fullName evidence="8">Glutamate 5-kinase</fullName>
        <ecNumber evidence="8">2.7.2.11</ecNumber>
    </recommendedName>
    <alternativeName>
        <fullName evidence="8">Gamma-glutamyl kinase</fullName>
        <shortName evidence="8">GK</shortName>
    </alternativeName>
</protein>
<keyword evidence="12" id="KW-1185">Reference proteome</keyword>
<evidence type="ECO:0000313" key="11">
    <source>
        <dbReference type="EMBL" id="KWZ80505.1"/>
    </source>
</evidence>